<evidence type="ECO:0000256" key="4">
    <source>
        <dbReference type="ARBA" id="ARBA00022553"/>
    </source>
</evidence>
<dbReference type="InterPro" id="IPR036890">
    <property type="entry name" value="HATPase_C_sf"/>
</dbReference>
<keyword evidence="9" id="KW-0902">Two-component regulatory system</keyword>
<keyword evidence="6 12" id="KW-0812">Transmembrane</keyword>
<name>A0A423CYM3_9PSED</name>
<evidence type="ECO:0000256" key="10">
    <source>
        <dbReference type="ARBA" id="ARBA00023136"/>
    </source>
</evidence>
<dbReference type="EMBL" id="MOAM01000035">
    <property type="protein sequence ID" value="ROL64475.1"/>
    <property type="molecule type" value="Genomic_DNA"/>
</dbReference>
<evidence type="ECO:0000256" key="1">
    <source>
        <dbReference type="ARBA" id="ARBA00000085"/>
    </source>
</evidence>
<dbReference type="PANTHER" id="PTHR45436">
    <property type="entry name" value="SENSOR HISTIDINE KINASE YKOH"/>
    <property type="match status" value="1"/>
</dbReference>
<dbReference type="RefSeq" id="WP_123567373.1">
    <property type="nucleotide sequence ID" value="NZ_MOAM01000035.1"/>
</dbReference>
<dbReference type="InterPro" id="IPR003661">
    <property type="entry name" value="HisK_dim/P_dom"/>
</dbReference>
<dbReference type="SMART" id="SM00387">
    <property type="entry name" value="HATPase_c"/>
    <property type="match status" value="1"/>
</dbReference>
<sequence>MKSIQARLSLGLIAVLVLVGLALAQISLWLFEAGLQRYLETGLRKESENLLVALVRGQTGLELDERRISSAYKRPFSGYYFRIDFDGGNWRSRSLWDMDMPAPQTPGLHAGLELGPEGQQLLVLRADYRRLGQAISISVAQDYTPVRDGFRRMQQIGLGLGLVALLLILVLQRITVTRSLRPLERAREQIAQLQQGQRSQLDTQVPTELEPLVAQINHLLAHTEDSLRRSRNALGNLGHALKTPLAVLLSLASSERLKDLPQIRAQLRDQLEQIQQRLSRELNRARLAGDALPGAQFDCEAELPGLLSTLGMIHGEGLELSKQVPPGLLLPWDREDLLELLGNLLDNACKWADSEVQLSIEEQPQRYCLWIDDDGPGIPQAAREQVLERGTRLDEQVDGHGLGLGIVRDIVEAWGGQIRLLESPLGGLRVSIELPRRVR</sequence>
<dbReference type="PANTHER" id="PTHR45436:SF5">
    <property type="entry name" value="SENSOR HISTIDINE KINASE TRCS"/>
    <property type="match status" value="1"/>
</dbReference>
<dbReference type="PRINTS" id="PR00344">
    <property type="entry name" value="BCTRLSENSOR"/>
</dbReference>
<feature type="domain" description="Histidine kinase" evidence="13">
    <location>
        <begin position="236"/>
        <end position="438"/>
    </location>
</feature>
<evidence type="ECO:0000256" key="6">
    <source>
        <dbReference type="ARBA" id="ARBA00022692"/>
    </source>
</evidence>
<evidence type="ECO:0000256" key="2">
    <source>
        <dbReference type="ARBA" id="ARBA00004370"/>
    </source>
</evidence>
<dbReference type="GO" id="GO:0000155">
    <property type="term" value="F:phosphorelay sensor kinase activity"/>
    <property type="evidence" value="ECO:0007669"/>
    <property type="project" value="InterPro"/>
</dbReference>
<dbReference type="SUPFAM" id="SSF55874">
    <property type="entry name" value="ATPase domain of HSP90 chaperone/DNA topoisomerase II/histidine kinase"/>
    <property type="match status" value="1"/>
</dbReference>
<keyword evidence="10 12" id="KW-0472">Membrane</keyword>
<proteinExistence type="predicted"/>
<evidence type="ECO:0000256" key="3">
    <source>
        <dbReference type="ARBA" id="ARBA00012438"/>
    </source>
</evidence>
<dbReference type="InterPro" id="IPR050428">
    <property type="entry name" value="TCS_sensor_his_kinase"/>
</dbReference>
<dbReference type="Pfam" id="PF02518">
    <property type="entry name" value="HATPase_c"/>
    <property type="match status" value="1"/>
</dbReference>
<evidence type="ECO:0000259" key="13">
    <source>
        <dbReference type="PROSITE" id="PS50109"/>
    </source>
</evidence>
<gene>
    <name evidence="15" type="ORF">BHU25_21565</name>
</gene>
<comment type="catalytic activity">
    <reaction evidence="1">
        <text>ATP + protein L-histidine = ADP + protein N-phospho-L-histidine.</text>
        <dbReference type="EC" id="2.7.13.3"/>
    </reaction>
</comment>
<keyword evidence="4" id="KW-0597">Phosphoprotein</keyword>
<dbReference type="AlphaFoldDB" id="A0A423CYM3"/>
<evidence type="ECO:0000256" key="11">
    <source>
        <dbReference type="SAM" id="Coils"/>
    </source>
</evidence>
<keyword evidence="7" id="KW-0418">Kinase</keyword>
<evidence type="ECO:0000256" key="9">
    <source>
        <dbReference type="ARBA" id="ARBA00023012"/>
    </source>
</evidence>
<protein>
    <recommendedName>
        <fullName evidence="3">histidine kinase</fullName>
        <ecNumber evidence="3">2.7.13.3</ecNumber>
    </recommendedName>
</protein>
<dbReference type="GO" id="GO:0005524">
    <property type="term" value="F:ATP binding"/>
    <property type="evidence" value="ECO:0007669"/>
    <property type="project" value="UniProtKB-KW"/>
</dbReference>
<dbReference type="PROSITE" id="PS50109">
    <property type="entry name" value="HIS_KIN"/>
    <property type="match status" value="1"/>
</dbReference>
<feature type="domain" description="HAMP" evidence="14">
    <location>
        <begin position="177"/>
        <end position="228"/>
    </location>
</feature>
<dbReference type="GO" id="GO:0005886">
    <property type="term" value="C:plasma membrane"/>
    <property type="evidence" value="ECO:0007669"/>
    <property type="project" value="TreeGrafter"/>
</dbReference>
<dbReference type="InterPro" id="IPR003660">
    <property type="entry name" value="HAMP_dom"/>
</dbReference>
<dbReference type="InterPro" id="IPR005467">
    <property type="entry name" value="His_kinase_dom"/>
</dbReference>
<evidence type="ECO:0000256" key="5">
    <source>
        <dbReference type="ARBA" id="ARBA00022679"/>
    </source>
</evidence>
<keyword evidence="15" id="KW-0067">ATP-binding</keyword>
<keyword evidence="16" id="KW-1185">Reference proteome</keyword>
<keyword evidence="15" id="KW-0547">Nucleotide-binding</keyword>
<dbReference type="STRING" id="1292031.GCA_000425805_04225"/>
<accession>A0A423CYM3</accession>
<keyword evidence="8 12" id="KW-1133">Transmembrane helix</keyword>
<dbReference type="InterPro" id="IPR036097">
    <property type="entry name" value="HisK_dim/P_sf"/>
</dbReference>
<dbReference type="CDD" id="cd00082">
    <property type="entry name" value="HisKA"/>
    <property type="match status" value="1"/>
</dbReference>
<reference evidence="15 16" key="1">
    <citation type="submission" date="2016-10" db="EMBL/GenBank/DDBJ databases">
        <title>Comparative genome analysis of multiple Pseudomonas spp. focuses on biocontrol and plant growth promoting traits.</title>
        <authorList>
            <person name="Tao X.-Y."/>
            <person name="Taylor C.G."/>
        </authorList>
    </citation>
    <scope>NUCLEOTIDE SEQUENCE [LARGE SCALE GENOMIC DNA]</scope>
    <source>
        <strain evidence="15 16">15D11</strain>
    </source>
</reference>
<keyword evidence="5" id="KW-0808">Transferase</keyword>
<dbReference type="Gene3D" id="1.10.287.130">
    <property type="match status" value="1"/>
</dbReference>
<organism evidence="15 16">
    <name type="scientific">Pseudomonas vranovensis</name>
    <dbReference type="NCBI Taxonomy" id="321661"/>
    <lineage>
        <taxon>Bacteria</taxon>
        <taxon>Pseudomonadati</taxon>
        <taxon>Pseudomonadota</taxon>
        <taxon>Gammaproteobacteria</taxon>
        <taxon>Pseudomonadales</taxon>
        <taxon>Pseudomonadaceae</taxon>
        <taxon>Pseudomonas</taxon>
    </lineage>
</organism>
<evidence type="ECO:0000259" key="14">
    <source>
        <dbReference type="PROSITE" id="PS50885"/>
    </source>
</evidence>
<dbReference type="PROSITE" id="PS50885">
    <property type="entry name" value="HAMP"/>
    <property type="match status" value="1"/>
</dbReference>
<evidence type="ECO:0000256" key="12">
    <source>
        <dbReference type="SAM" id="Phobius"/>
    </source>
</evidence>
<dbReference type="InterPro" id="IPR004358">
    <property type="entry name" value="Sig_transdc_His_kin-like_C"/>
</dbReference>
<evidence type="ECO:0000256" key="8">
    <source>
        <dbReference type="ARBA" id="ARBA00022989"/>
    </source>
</evidence>
<evidence type="ECO:0000313" key="15">
    <source>
        <dbReference type="EMBL" id="ROL64475.1"/>
    </source>
</evidence>
<evidence type="ECO:0000313" key="16">
    <source>
        <dbReference type="Proteomes" id="UP000285286"/>
    </source>
</evidence>
<evidence type="ECO:0000256" key="7">
    <source>
        <dbReference type="ARBA" id="ARBA00022777"/>
    </source>
</evidence>
<dbReference type="InterPro" id="IPR003594">
    <property type="entry name" value="HATPase_dom"/>
</dbReference>
<comment type="subcellular location">
    <subcellularLocation>
        <location evidence="2">Membrane</location>
    </subcellularLocation>
</comment>
<feature type="coiled-coil region" evidence="11">
    <location>
        <begin position="257"/>
        <end position="288"/>
    </location>
</feature>
<dbReference type="Gene3D" id="3.30.565.10">
    <property type="entry name" value="Histidine kinase-like ATPase, C-terminal domain"/>
    <property type="match status" value="1"/>
</dbReference>
<comment type="caution">
    <text evidence="15">The sequence shown here is derived from an EMBL/GenBank/DDBJ whole genome shotgun (WGS) entry which is preliminary data.</text>
</comment>
<feature type="transmembrane region" description="Helical" evidence="12">
    <location>
        <begin position="153"/>
        <end position="171"/>
    </location>
</feature>
<dbReference type="SUPFAM" id="SSF47384">
    <property type="entry name" value="Homodimeric domain of signal transducing histidine kinase"/>
    <property type="match status" value="1"/>
</dbReference>
<dbReference type="Proteomes" id="UP000285286">
    <property type="component" value="Unassembled WGS sequence"/>
</dbReference>
<keyword evidence="11" id="KW-0175">Coiled coil</keyword>
<dbReference type="EC" id="2.7.13.3" evidence="3"/>